<proteinExistence type="predicted"/>
<reference evidence="1 2" key="1">
    <citation type="submission" date="2021-11" db="EMBL/GenBank/DDBJ databases">
        <title>Aliifidinibius sp. nov., a new bacterium isolated from saline soil.</title>
        <authorList>
            <person name="Galisteo C."/>
            <person name="De La Haba R."/>
            <person name="Sanchez-Porro C."/>
            <person name="Ventosa A."/>
        </authorList>
    </citation>
    <scope>NUCLEOTIDE SEQUENCE [LARGE SCALE GENOMIC DNA]</scope>
    <source>
        <strain evidence="1 2">KACC 190600</strain>
    </source>
</reference>
<dbReference type="EMBL" id="JAJNDC010000002">
    <property type="protein sequence ID" value="MCW9713152.1"/>
    <property type="molecule type" value="Genomic_DNA"/>
</dbReference>
<protein>
    <recommendedName>
        <fullName evidence="3">DUF302 domain-containing protein</fullName>
    </recommendedName>
</protein>
<evidence type="ECO:0000313" key="1">
    <source>
        <dbReference type="EMBL" id="MCW9713152.1"/>
    </source>
</evidence>
<name>A0ABT3PZ50_9BACT</name>
<keyword evidence="2" id="KW-1185">Reference proteome</keyword>
<dbReference type="RefSeq" id="WP_265789673.1">
    <property type="nucleotide sequence ID" value="NZ_BAABRS010000002.1"/>
</dbReference>
<dbReference type="Proteomes" id="UP001207337">
    <property type="component" value="Unassembled WGS sequence"/>
</dbReference>
<gene>
    <name evidence="1" type="ORF">LQ318_09570</name>
</gene>
<sequence length="160" mass="18070">MLFLGLFPMLLQAQNEVDRERSSLKGIQSMGFSVNYEAPSSLIEAEEIDISSLQKMGEQLLNDNNITVISEKKLKESDQFPLLYVHINAMNAGRGLIPFAINVYFYQPVKLSLNRDLQTTANTWETATLGLVSYDQLDVINESAKGLINEFINDYKMVNN</sequence>
<comment type="caution">
    <text evidence="1">The sequence shown here is derived from an EMBL/GenBank/DDBJ whole genome shotgun (WGS) entry which is preliminary data.</text>
</comment>
<evidence type="ECO:0008006" key="3">
    <source>
        <dbReference type="Google" id="ProtNLM"/>
    </source>
</evidence>
<accession>A0ABT3PZ50</accession>
<evidence type="ECO:0000313" key="2">
    <source>
        <dbReference type="Proteomes" id="UP001207337"/>
    </source>
</evidence>
<organism evidence="1 2">
    <name type="scientific">Fodinibius salicampi</name>
    <dbReference type="NCBI Taxonomy" id="1920655"/>
    <lineage>
        <taxon>Bacteria</taxon>
        <taxon>Pseudomonadati</taxon>
        <taxon>Balneolota</taxon>
        <taxon>Balneolia</taxon>
        <taxon>Balneolales</taxon>
        <taxon>Balneolaceae</taxon>
        <taxon>Fodinibius</taxon>
    </lineage>
</organism>